<dbReference type="Proteomes" id="UP001232063">
    <property type="component" value="Unassembled WGS sequence"/>
</dbReference>
<organism evidence="1 2">
    <name type="scientific">Xanthocytophaga agilis</name>
    <dbReference type="NCBI Taxonomy" id="3048010"/>
    <lineage>
        <taxon>Bacteria</taxon>
        <taxon>Pseudomonadati</taxon>
        <taxon>Bacteroidota</taxon>
        <taxon>Cytophagia</taxon>
        <taxon>Cytophagales</taxon>
        <taxon>Rhodocytophagaceae</taxon>
        <taxon>Xanthocytophaga</taxon>
    </lineage>
</organism>
<gene>
    <name evidence="1" type="ORF">QNI22_39650</name>
</gene>
<evidence type="ECO:0000313" key="1">
    <source>
        <dbReference type="EMBL" id="MDJ1506821.1"/>
    </source>
</evidence>
<accession>A0AAE3UJH0</accession>
<keyword evidence="2" id="KW-1185">Reference proteome</keyword>
<dbReference type="AlphaFoldDB" id="A0AAE3UJH0"/>
<reference evidence="1" key="1">
    <citation type="submission" date="2023-05" db="EMBL/GenBank/DDBJ databases">
        <authorList>
            <person name="Zhang X."/>
        </authorList>
    </citation>
    <scope>NUCLEOTIDE SEQUENCE</scope>
    <source>
        <strain evidence="1">BD1B2-1</strain>
    </source>
</reference>
<dbReference type="EMBL" id="JASJOU010000029">
    <property type="protein sequence ID" value="MDJ1506821.1"/>
    <property type="molecule type" value="Genomic_DNA"/>
</dbReference>
<dbReference type="RefSeq" id="WP_314520057.1">
    <property type="nucleotide sequence ID" value="NZ_JASJOU010000029.1"/>
</dbReference>
<sequence length="78" mass="8893">MTGHEWKGACDVDERDHMFVFLKSRKVVAFVYFNGRNSEKKGLAFKSYFGYDGKEAFTPQSAVFIAKKNASGEILIDY</sequence>
<evidence type="ECO:0000313" key="2">
    <source>
        <dbReference type="Proteomes" id="UP001232063"/>
    </source>
</evidence>
<comment type="caution">
    <text evidence="1">The sequence shown here is derived from an EMBL/GenBank/DDBJ whole genome shotgun (WGS) entry which is preliminary data.</text>
</comment>
<proteinExistence type="predicted"/>
<protein>
    <submittedName>
        <fullName evidence="1">Uncharacterized protein</fullName>
    </submittedName>
</protein>
<name>A0AAE3UJH0_9BACT</name>